<evidence type="ECO:0000256" key="4">
    <source>
        <dbReference type="ARBA" id="ARBA00022500"/>
    </source>
</evidence>
<keyword evidence="5 11" id="KW-0997">Cell inner membrane</keyword>
<evidence type="ECO:0000256" key="12">
    <source>
        <dbReference type="SAM" id="MobiDB-lite"/>
    </source>
</evidence>
<dbReference type="InterPro" id="IPR036429">
    <property type="entry name" value="SpoA-like_sf"/>
</dbReference>
<evidence type="ECO:0000256" key="2">
    <source>
        <dbReference type="ARBA" id="ARBA00021898"/>
    </source>
</evidence>
<keyword evidence="14" id="KW-0966">Cell projection</keyword>
<keyword evidence="14" id="KW-0282">Flagellum</keyword>
<dbReference type="GO" id="GO:0009425">
    <property type="term" value="C:bacterial-type flagellum basal body"/>
    <property type="evidence" value="ECO:0007669"/>
    <property type="project" value="UniProtKB-SubCell"/>
</dbReference>
<evidence type="ECO:0000256" key="1">
    <source>
        <dbReference type="ARBA" id="ARBA00011049"/>
    </source>
</evidence>
<comment type="function">
    <text evidence="9 11">FliM is one of three proteins (FliG, FliN, FliM) that forms the rotor-mounted switch complex (C ring), located at the base of the basal body. This complex interacts with the CheY and CheZ chemotaxis proteins, in addition to contacting components of the motor that determine the direction of flagellar rotation.</text>
</comment>
<keyword evidence="6 11" id="KW-0283">Flagellar rotation</keyword>
<dbReference type="GO" id="GO:0071978">
    <property type="term" value="P:bacterial-type flagellum-dependent swarming motility"/>
    <property type="evidence" value="ECO:0007669"/>
    <property type="project" value="TreeGrafter"/>
</dbReference>
<dbReference type="GO" id="GO:0005886">
    <property type="term" value="C:plasma membrane"/>
    <property type="evidence" value="ECO:0007669"/>
    <property type="project" value="UniProtKB-SubCell"/>
</dbReference>
<feature type="domain" description="Flagellar motor switch protein FliN-like C-terminal" evidence="13">
    <location>
        <begin position="252"/>
        <end position="320"/>
    </location>
</feature>
<keyword evidence="15" id="KW-1185">Reference proteome</keyword>
<feature type="compositionally biased region" description="Polar residues" evidence="12">
    <location>
        <begin position="22"/>
        <end position="32"/>
    </location>
</feature>
<dbReference type="InterPro" id="IPR028976">
    <property type="entry name" value="CheC-like_sf"/>
</dbReference>
<evidence type="ECO:0000259" key="13">
    <source>
        <dbReference type="Pfam" id="PF01052"/>
    </source>
</evidence>
<dbReference type="Pfam" id="PF01052">
    <property type="entry name" value="FliMN_C"/>
    <property type="match status" value="1"/>
</dbReference>
<dbReference type="PANTHER" id="PTHR30034:SF3">
    <property type="entry name" value="FLAGELLAR MOTOR SWITCH PROTEIN FLIM"/>
    <property type="match status" value="1"/>
</dbReference>
<feature type="region of interest" description="Disordered" evidence="12">
    <location>
        <begin position="13"/>
        <end position="40"/>
    </location>
</feature>
<keyword evidence="7 11" id="KW-0472">Membrane</keyword>
<evidence type="ECO:0000256" key="3">
    <source>
        <dbReference type="ARBA" id="ARBA00022475"/>
    </source>
</evidence>
<dbReference type="PANTHER" id="PTHR30034">
    <property type="entry name" value="FLAGELLAR MOTOR SWITCH PROTEIN FLIM"/>
    <property type="match status" value="1"/>
</dbReference>
<dbReference type="AlphaFoldDB" id="A0A1H9HUH7"/>
<comment type="similarity">
    <text evidence="1 11">Belongs to the FliM family.</text>
</comment>
<gene>
    <name evidence="14" type="ORF">SAMN05216522_10570</name>
</gene>
<dbReference type="RefSeq" id="WP_092674974.1">
    <property type="nucleotide sequence ID" value="NZ_FOGC01000005.1"/>
</dbReference>
<dbReference type="EMBL" id="FOGC01000005">
    <property type="protein sequence ID" value="SEQ65927.1"/>
    <property type="molecule type" value="Genomic_DNA"/>
</dbReference>
<dbReference type="SUPFAM" id="SSF103039">
    <property type="entry name" value="CheC-like"/>
    <property type="match status" value="1"/>
</dbReference>
<evidence type="ECO:0000313" key="14">
    <source>
        <dbReference type="EMBL" id="SEQ65927.1"/>
    </source>
</evidence>
<evidence type="ECO:0000256" key="11">
    <source>
        <dbReference type="PIRNR" id="PIRNR002888"/>
    </source>
</evidence>
<dbReference type="Pfam" id="PF02154">
    <property type="entry name" value="FliM"/>
    <property type="match status" value="1"/>
</dbReference>
<accession>A0A1H9HUH7</accession>
<dbReference type="PRINTS" id="PR00955">
    <property type="entry name" value="FLGMOTORFLIM"/>
</dbReference>
<organism evidence="14 15">
    <name type="scientific">Rosenbergiella nectarea</name>
    <dbReference type="NCBI Taxonomy" id="988801"/>
    <lineage>
        <taxon>Bacteria</taxon>
        <taxon>Pseudomonadati</taxon>
        <taxon>Pseudomonadota</taxon>
        <taxon>Gammaproteobacteria</taxon>
        <taxon>Enterobacterales</taxon>
        <taxon>Erwiniaceae</taxon>
        <taxon>Rosenbergiella</taxon>
    </lineage>
</organism>
<reference evidence="15" key="1">
    <citation type="submission" date="2016-10" db="EMBL/GenBank/DDBJ databases">
        <authorList>
            <person name="Varghese N."/>
            <person name="Submissions S."/>
        </authorList>
    </citation>
    <scope>NUCLEOTIDE SEQUENCE [LARGE SCALE GENOMIC DNA]</scope>
    <source>
        <strain evidence="15">8N4</strain>
    </source>
</reference>
<evidence type="ECO:0000313" key="15">
    <source>
        <dbReference type="Proteomes" id="UP000242515"/>
    </source>
</evidence>
<keyword evidence="8 11" id="KW-0975">Bacterial flagellum</keyword>
<keyword evidence="14" id="KW-0969">Cilium</keyword>
<sequence>MADTSLSQAEIDQLLNGDSGKTETITENSDPNSVRDYDPTTQRRVVRERLQALEIINERFARQFRMGVFNLLRRSPDITVESIDIQPYQEFARNMPVPTNLNLLHMKPLRGTALIVFSPSLVFIVVDNLFGGDGRFPTKVEGREFTYTEQRVIRRLLSLALDNYQEAWQAIYPLTMEYVRSEMQVKFTNITTSPNDIVINTTFQVEISNLVGHFNICIPFSMIEPLRELLVNPPLENSQQEDCLWRENLVNEVQQSPLEVTARLTELSITLRQIMSLQVGDVLAIDSPENIIATVDNVPVFTASHGIHRDQYALSVNQLIKPLLSTLQEGTSHE</sequence>
<dbReference type="GO" id="GO:0003774">
    <property type="term" value="F:cytoskeletal motor activity"/>
    <property type="evidence" value="ECO:0007669"/>
    <property type="project" value="InterPro"/>
</dbReference>
<dbReference type="SUPFAM" id="SSF101801">
    <property type="entry name" value="Surface presentation of antigens (SPOA)"/>
    <property type="match status" value="1"/>
</dbReference>
<dbReference type="STRING" id="988801.SAMN05216522_10570"/>
<dbReference type="PIRSF" id="PIRSF002888">
    <property type="entry name" value="FliM"/>
    <property type="match status" value="1"/>
</dbReference>
<proteinExistence type="inferred from homology"/>
<name>A0A1H9HUH7_9GAMM</name>
<dbReference type="GO" id="GO:0050918">
    <property type="term" value="P:positive chemotaxis"/>
    <property type="evidence" value="ECO:0007669"/>
    <property type="project" value="TreeGrafter"/>
</dbReference>
<dbReference type="Proteomes" id="UP000242515">
    <property type="component" value="Unassembled WGS sequence"/>
</dbReference>
<dbReference type="InterPro" id="IPR001689">
    <property type="entry name" value="Flag_FliM"/>
</dbReference>
<protein>
    <recommendedName>
        <fullName evidence="2 10">Flagellar motor switch protein FliM</fullName>
    </recommendedName>
</protein>
<dbReference type="NCBIfam" id="TIGR01397">
    <property type="entry name" value="fliM_switch"/>
    <property type="match status" value="1"/>
</dbReference>
<dbReference type="CDD" id="cd17908">
    <property type="entry name" value="FliM"/>
    <property type="match status" value="1"/>
</dbReference>
<dbReference type="OrthoDB" id="9806941at2"/>
<dbReference type="InterPro" id="IPR001543">
    <property type="entry name" value="FliN-like_C"/>
</dbReference>
<evidence type="ECO:0000256" key="5">
    <source>
        <dbReference type="ARBA" id="ARBA00022519"/>
    </source>
</evidence>
<evidence type="ECO:0000256" key="9">
    <source>
        <dbReference type="ARBA" id="ARBA00025044"/>
    </source>
</evidence>
<evidence type="ECO:0000256" key="6">
    <source>
        <dbReference type="ARBA" id="ARBA00022779"/>
    </source>
</evidence>
<keyword evidence="3 11" id="KW-1003">Cell membrane</keyword>
<dbReference type="Gene3D" id="3.40.1550.10">
    <property type="entry name" value="CheC-like"/>
    <property type="match status" value="1"/>
</dbReference>
<evidence type="ECO:0000256" key="8">
    <source>
        <dbReference type="ARBA" id="ARBA00023143"/>
    </source>
</evidence>
<comment type="subcellular location">
    <subcellularLocation>
        <location evidence="11">Cell inner membrane</location>
        <topology evidence="11">Peripheral membrane protein</topology>
    </subcellularLocation>
    <subcellularLocation>
        <location evidence="11">Bacterial flagellum basal body</location>
    </subcellularLocation>
</comment>
<keyword evidence="4 11" id="KW-0145">Chemotaxis</keyword>
<dbReference type="Gene3D" id="2.30.330.10">
    <property type="entry name" value="SpoA-like"/>
    <property type="match status" value="1"/>
</dbReference>
<evidence type="ECO:0000256" key="7">
    <source>
        <dbReference type="ARBA" id="ARBA00023136"/>
    </source>
</evidence>
<evidence type="ECO:0000256" key="10">
    <source>
        <dbReference type="NCBIfam" id="TIGR01397"/>
    </source>
</evidence>